<dbReference type="InterPro" id="IPR006564">
    <property type="entry name" value="Znf_PMZ"/>
</dbReference>
<dbReference type="GO" id="GO:0008270">
    <property type="term" value="F:zinc ion binding"/>
    <property type="evidence" value="ECO:0007669"/>
    <property type="project" value="UniProtKB-KW"/>
</dbReference>
<dbReference type="EMBL" id="KZ865801">
    <property type="protein sequence ID" value="RIA04696.1"/>
    <property type="molecule type" value="Genomic_DNA"/>
</dbReference>
<dbReference type="PANTHER" id="PTHR31973">
    <property type="entry name" value="POLYPROTEIN, PUTATIVE-RELATED"/>
    <property type="match status" value="1"/>
</dbReference>
<evidence type="ECO:0000256" key="5">
    <source>
        <dbReference type="SAM" id="MobiDB-lite"/>
    </source>
</evidence>
<evidence type="ECO:0000256" key="1">
    <source>
        <dbReference type="ARBA" id="ARBA00022723"/>
    </source>
</evidence>
<feature type="compositionally biased region" description="Polar residues" evidence="5">
    <location>
        <begin position="247"/>
        <end position="261"/>
    </location>
</feature>
<evidence type="ECO:0000259" key="6">
    <source>
        <dbReference type="PROSITE" id="PS50966"/>
    </source>
</evidence>
<evidence type="ECO:0000313" key="7">
    <source>
        <dbReference type="EMBL" id="RIA04696.1"/>
    </source>
</evidence>
<feature type="domain" description="SWIM-type" evidence="6">
    <location>
        <begin position="108"/>
        <end position="140"/>
    </location>
</feature>
<proteinExistence type="predicted"/>
<sequence>MKTNPMTWVRAFFKLGNYCEDVENNSTESFNASIVSAREKPMVPMLDTIARLAMVRIASRYLIAQDHKSICTPYVVDILALEHKKASQCTVYRSTNGMWLVNVDACSYRVNLEKRTCTCSKWDITGIPCEHGYGVILDRKLDAEDFVCHWFRTTLWRRTYEEGITPLRGARFWPTSSAPEVHPAPEPDQPGRKKKKDNKRKKGKNESPVKKKPKTLKRIMHCGLCGAPNHNIRFHKEGPHKKAPQAEPSQTFASQGESSQA</sequence>
<dbReference type="Proteomes" id="UP000264353">
    <property type="component" value="Unassembled WGS sequence"/>
</dbReference>
<protein>
    <recommendedName>
        <fullName evidence="6">SWIM-type domain-containing protein</fullName>
    </recommendedName>
</protein>
<evidence type="ECO:0000256" key="4">
    <source>
        <dbReference type="PROSITE-ProRule" id="PRU00325"/>
    </source>
</evidence>
<evidence type="ECO:0000256" key="3">
    <source>
        <dbReference type="ARBA" id="ARBA00022833"/>
    </source>
</evidence>
<keyword evidence="1" id="KW-0479">Metal-binding</keyword>
<name>A0A397KWF2_BRACM</name>
<evidence type="ECO:0000256" key="2">
    <source>
        <dbReference type="ARBA" id="ARBA00022771"/>
    </source>
</evidence>
<gene>
    <name evidence="7" type="ORF">BRARA_K01043</name>
</gene>
<dbReference type="PROSITE" id="PS50966">
    <property type="entry name" value="ZF_SWIM"/>
    <property type="match status" value="1"/>
</dbReference>
<organism evidence="7">
    <name type="scientific">Brassica campestris</name>
    <name type="common">Field mustard</name>
    <dbReference type="NCBI Taxonomy" id="3711"/>
    <lineage>
        <taxon>Eukaryota</taxon>
        <taxon>Viridiplantae</taxon>
        <taxon>Streptophyta</taxon>
        <taxon>Embryophyta</taxon>
        <taxon>Tracheophyta</taxon>
        <taxon>Spermatophyta</taxon>
        <taxon>Magnoliopsida</taxon>
        <taxon>eudicotyledons</taxon>
        <taxon>Gunneridae</taxon>
        <taxon>Pentapetalae</taxon>
        <taxon>rosids</taxon>
        <taxon>malvids</taxon>
        <taxon>Brassicales</taxon>
        <taxon>Brassicaceae</taxon>
        <taxon>Brassiceae</taxon>
        <taxon>Brassica</taxon>
    </lineage>
</organism>
<accession>A0A397KWF2</accession>
<keyword evidence="3" id="KW-0862">Zinc</keyword>
<dbReference type="InterPro" id="IPR007527">
    <property type="entry name" value="Znf_SWIM"/>
</dbReference>
<dbReference type="Pfam" id="PF04434">
    <property type="entry name" value="SWIM"/>
    <property type="match status" value="1"/>
</dbReference>
<reference evidence="7" key="1">
    <citation type="submission" date="2018-06" db="EMBL/GenBank/DDBJ databases">
        <title>WGS assembly of Brassica rapa FPsc.</title>
        <authorList>
            <person name="Bowman J."/>
            <person name="Kohchi T."/>
            <person name="Yamato K."/>
            <person name="Jenkins J."/>
            <person name="Shu S."/>
            <person name="Ishizaki K."/>
            <person name="Yamaoka S."/>
            <person name="Nishihama R."/>
            <person name="Nakamura Y."/>
            <person name="Berger F."/>
            <person name="Adam C."/>
            <person name="Aki S."/>
            <person name="Althoff F."/>
            <person name="Araki T."/>
            <person name="Arteaga-Vazquez M."/>
            <person name="Balasubrmanian S."/>
            <person name="Bauer D."/>
            <person name="Boehm C."/>
            <person name="Briginshaw L."/>
            <person name="Caballero-Perez J."/>
            <person name="Catarino B."/>
            <person name="Chen F."/>
            <person name="Chiyoda S."/>
            <person name="Chovatia M."/>
            <person name="Davies K."/>
            <person name="Delmans M."/>
            <person name="Demura T."/>
            <person name="Dierschke T."/>
            <person name="Dolan L."/>
            <person name="Dorantes-Acosta A."/>
            <person name="Eklund D."/>
            <person name="Florent S."/>
            <person name="Flores-Sandoval E."/>
            <person name="Fujiyama A."/>
            <person name="Fukuzawa H."/>
            <person name="Galik B."/>
            <person name="Grimanelli D."/>
            <person name="Grimwood J."/>
            <person name="Grossniklaus U."/>
            <person name="Hamada T."/>
            <person name="Haseloff J."/>
            <person name="Hetherington A."/>
            <person name="Higo A."/>
            <person name="Hirakawa Y."/>
            <person name="Hundley H."/>
            <person name="Ikeda Y."/>
            <person name="Inoue K."/>
            <person name="Inoue S."/>
            <person name="Ishida S."/>
            <person name="Jia Q."/>
            <person name="Kakita M."/>
            <person name="Kanazawa T."/>
            <person name="Kawai Y."/>
            <person name="Kawashima T."/>
            <person name="Kennedy M."/>
            <person name="Kinose K."/>
            <person name="Kinoshita T."/>
            <person name="Kohara Y."/>
            <person name="Koide E."/>
            <person name="Komatsu K."/>
            <person name="Kopischke S."/>
            <person name="Kubo M."/>
            <person name="Kyozuka J."/>
            <person name="Lagercrantz U."/>
            <person name="Lin S."/>
            <person name="Lindquist E."/>
            <person name="Lipzen A."/>
            <person name="Lu C."/>
            <person name="Luna E."/>
            <person name="Martienssen R."/>
            <person name="Minamino N."/>
            <person name="Mizutani M."/>
            <person name="Mizutani M."/>
            <person name="Mochizuki N."/>
            <person name="Monte I."/>
            <person name="Mosher R."/>
            <person name="Nagasaki H."/>
            <person name="Nakagami H."/>
            <person name="Naramoto S."/>
            <person name="Nishitani K."/>
            <person name="Ohtani M."/>
            <person name="Okamoto T."/>
            <person name="Okumura M."/>
            <person name="Phillips J."/>
            <person name="Pollak B."/>
            <person name="Reinders A."/>
            <person name="Roevekamp M."/>
            <person name="Sano R."/>
            <person name="Sawa S."/>
            <person name="Schmid M."/>
            <person name="Shirakawa M."/>
            <person name="Solano R."/>
            <person name="Spunde A."/>
            <person name="Suetsugu N."/>
            <person name="Sugano S."/>
            <person name="Sugiyama A."/>
            <person name="Sun R."/>
            <person name="Suzuki Y."/>
            <person name="Takenaka M."/>
            <person name="Takezawa D."/>
            <person name="Tomogane H."/>
            <person name="Tsuzuki M."/>
            <person name="Ueda T."/>
            <person name="Umeda M."/>
            <person name="Ward J."/>
            <person name="Watanabe Y."/>
            <person name="Yazaki K."/>
            <person name="Yokoyama R."/>
            <person name="Yoshitake Y."/>
            <person name="Yotsui I."/>
            <person name="Zachgo S."/>
            <person name="Schmutz J."/>
        </authorList>
    </citation>
    <scope>NUCLEOTIDE SEQUENCE [LARGE SCALE GENOMIC DNA]</scope>
</reference>
<keyword evidence="2 4" id="KW-0863">Zinc-finger</keyword>
<feature type="compositionally biased region" description="Basic residues" evidence="5">
    <location>
        <begin position="192"/>
        <end position="203"/>
    </location>
</feature>
<feature type="region of interest" description="Disordered" evidence="5">
    <location>
        <begin position="230"/>
        <end position="261"/>
    </location>
</feature>
<dbReference type="PANTHER" id="PTHR31973:SF187">
    <property type="entry name" value="MUTATOR TRANSPOSASE MUDRA PROTEIN"/>
    <property type="match status" value="1"/>
</dbReference>
<dbReference type="SMART" id="SM00575">
    <property type="entry name" value="ZnF_PMZ"/>
    <property type="match status" value="1"/>
</dbReference>
<dbReference type="AlphaFoldDB" id="A0A397KWF2"/>
<feature type="region of interest" description="Disordered" evidence="5">
    <location>
        <begin position="171"/>
        <end position="217"/>
    </location>
</feature>